<evidence type="ECO:0000256" key="6">
    <source>
        <dbReference type="ARBA" id="ARBA00022840"/>
    </source>
</evidence>
<dbReference type="Pfam" id="PF01580">
    <property type="entry name" value="FtsK_SpoIIIE"/>
    <property type="match status" value="3"/>
</dbReference>
<dbReference type="InterPro" id="IPR027417">
    <property type="entry name" value="P-loop_NTPase"/>
</dbReference>
<feature type="transmembrane region" description="Helical" evidence="10">
    <location>
        <begin position="36"/>
        <end position="57"/>
    </location>
</feature>
<dbReference type="HOGENOM" id="CLU_003134_1_0_11"/>
<keyword evidence="12" id="KW-0131">Cell cycle</keyword>
<dbReference type="OrthoDB" id="9807790at2"/>
<dbReference type="InterPro" id="IPR050206">
    <property type="entry name" value="FtsK/SpoIIIE/SftA"/>
</dbReference>
<evidence type="ECO:0000256" key="5">
    <source>
        <dbReference type="ARBA" id="ARBA00022741"/>
    </source>
</evidence>
<feature type="binding site" evidence="9">
    <location>
        <begin position="833"/>
        <end position="840"/>
    </location>
    <ligand>
        <name>ATP</name>
        <dbReference type="ChEBI" id="CHEBI:30616"/>
    </ligand>
</feature>
<accession>C7R375</accession>
<feature type="domain" description="FtsK" evidence="11">
    <location>
        <begin position="461"/>
        <end position="665"/>
    </location>
</feature>
<evidence type="ECO:0000256" key="9">
    <source>
        <dbReference type="PROSITE-ProRule" id="PRU00289"/>
    </source>
</evidence>
<comment type="subcellular location">
    <subcellularLocation>
        <location evidence="1">Cell membrane</location>
        <topology evidence="1">Multi-pass membrane protein</topology>
    </subcellularLocation>
</comment>
<dbReference type="GO" id="GO:0005886">
    <property type="term" value="C:plasma membrane"/>
    <property type="evidence" value="ECO:0007669"/>
    <property type="project" value="UniProtKB-SubCell"/>
</dbReference>
<dbReference type="InterPro" id="IPR003593">
    <property type="entry name" value="AAA+_ATPase"/>
</dbReference>
<dbReference type="CDD" id="cd01127">
    <property type="entry name" value="TrwB_TraG_TraD_VirD4"/>
    <property type="match status" value="1"/>
</dbReference>
<dbReference type="PANTHER" id="PTHR22683">
    <property type="entry name" value="SPORULATION PROTEIN RELATED"/>
    <property type="match status" value="1"/>
</dbReference>
<evidence type="ECO:0000256" key="4">
    <source>
        <dbReference type="ARBA" id="ARBA00022737"/>
    </source>
</evidence>
<feature type="binding site" evidence="9">
    <location>
        <begin position="485"/>
        <end position="492"/>
    </location>
    <ligand>
        <name>ATP</name>
        <dbReference type="ChEBI" id="CHEBI:30616"/>
    </ligand>
</feature>
<dbReference type="GO" id="GO:0051301">
    <property type="term" value="P:cell division"/>
    <property type="evidence" value="ECO:0007669"/>
    <property type="project" value="UniProtKB-KW"/>
</dbReference>
<sequence length="1313" mass="138798">MSVSSRPARVVPPLVRPEPLVMAAPPALGDAPAGGIPLQTLLPVVGSLSSITMIVVLRANPLMVLLGAVILMVALVSAVGMALTQRAGARRARHRERERFAEYLEELRQQCRAGHDKARAAAVAVHPGPEQLGVMVRHVERVWERRPGDADFLDARVGAGVVRWQEVVVPAVSDPLVQRDPMMDNAARVVSDAYSVVAGMPVWVPLASAMSVSVVGAPGVAHGVVRALLAQVVTWHSPADVRVAAVIPPARYAEWEGIQVLPHCTGPGWDGPLRERWIAHDMAGLAALLESEFAARATSVLSGGRTGGIRGAHEVPLIVCVDASAGEVGECPLPAGVGSLAQLGVRVVTVVSDRVAERSDTSVRVVVDESLSASLVSGAQGVEAVLSPDLMSVEVFAAVAGGVAAHGGAVDDGAPTSGGRDGVHTALSTLGVTRVGDVSPALWGRRRAEDFLCAPMGWTPQGAVLSVNLRESAQGGMGPHGLCVGATGSGKSELLRTLVLNLAATHDPSELSMILVDYKGGAAFTPLSSLPHVAGVIDNLADDPFLIERAQASLEGEIVRRQQLLKQHGPFSDITAYRAARVAAGESSGIPQMPHVFVVIDEFSELLTAEPEFMTTLMKIGRIGRALGIHLLLASQRVDTGRLRGLDTYLSYRIGLRTFSEQESVMIVDSPDAYHLPQQPGHGYLKVDTTMYARFTAAYVSGPVPDEVESDSDDIAQDVLPWPVMALPFTNTLSHHGASRDLSGLIPSLVAPSPQSQPRLIDAMVASLSVVPATPPVWLPPLTARVLLTPTQTPVRSDSRCVAIGVEDRPATQEQGPWVLNLAQAGGHVAIIGSPQSGRTTTLRTIVAAIATTYAPTDIAVYGLDLTGSGLACLAGFPHVGAIATRTMRELQHRTVQELARLITRREQLMAQQHIDSLTDFRARHTRGELPGEKSADIVVVVDGYGAVRSDYEDLAAPLTDLLTRGSSVGVHVIMTVTRWNEIPMSVQPLIGTRVELRLNDPAESSIARKRAETMRSAPPGRALTDAATFAQVALPIPTDPGDTPLGDAVAAYARQVTSMWGEEQADPIRVLPSLITADQLPPITPSPTRVALGLHQDTMTTHVLDLATTDPHLIVVGDAGCGKTTLLRHVITHLVAHNTPESVVFALIDPRSTLAGVCSNDFIGAHATSTAAAQQLVASLTDELQGRINGERSRDLAIMVVVDDLDIVTATGHNPLTPLVPFLPAARDINLHILVARPVAGAARALYDPVLHTLKDNGASGIIMSGDRSEGPLWPGVYASAQPPGRATIIRRGDSAHVVHIATPTHHSPREQ</sequence>
<feature type="domain" description="FtsK" evidence="11">
    <location>
        <begin position="1097"/>
        <end position="1274"/>
    </location>
</feature>
<evidence type="ECO:0000256" key="7">
    <source>
        <dbReference type="ARBA" id="ARBA00022989"/>
    </source>
</evidence>
<keyword evidence="2" id="KW-1003">Cell membrane</keyword>
<dbReference type="KEGG" id="jde:Jden_2491"/>
<keyword evidence="7 10" id="KW-1133">Transmembrane helix</keyword>
<evidence type="ECO:0000256" key="2">
    <source>
        <dbReference type="ARBA" id="ARBA00022475"/>
    </source>
</evidence>
<dbReference type="Gene3D" id="3.40.50.300">
    <property type="entry name" value="P-loop containing nucleotide triphosphate hydrolases"/>
    <property type="match status" value="3"/>
</dbReference>
<keyword evidence="3 10" id="KW-0812">Transmembrane</keyword>
<name>C7R375_JONDD</name>
<keyword evidence="5 9" id="KW-0547">Nucleotide-binding</keyword>
<dbReference type="EMBL" id="CP001706">
    <property type="protein sequence ID" value="ACV10123.1"/>
    <property type="molecule type" value="Genomic_DNA"/>
</dbReference>
<evidence type="ECO:0000256" key="8">
    <source>
        <dbReference type="ARBA" id="ARBA00023136"/>
    </source>
</evidence>
<dbReference type="GO" id="GO:0003677">
    <property type="term" value="F:DNA binding"/>
    <property type="evidence" value="ECO:0007669"/>
    <property type="project" value="InterPro"/>
</dbReference>
<dbReference type="GO" id="GO:0005524">
    <property type="term" value="F:ATP binding"/>
    <property type="evidence" value="ECO:0007669"/>
    <property type="project" value="UniProtKB-UniRule"/>
</dbReference>
<reference evidence="12 13" key="1">
    <citation type="journal article" date="2009" name="Stand. Genomic Sci.">
        <title>Complete genome sequence of Jonesia denitrificans type strain (Prevot 55134).</title>
        <authorList>
            <person name="Pukall R."/>
            <person name="Gehrich-Schroter G."/>
            <person name="Lapidus A."/>
            <person name="Nolan M."/>
            <person name="Glavina Del Rio T."/>
            <person name="Lucas S."/>
            <person name="Chen F."/>
            <person name="Tice H."/>
            <person name="Pitluck S."/>
            <person name="Cheng J.F."/>
            <person name="Copeland A."/>
            <person name="Saunders E."/>
            <person name="Brettin T."/>
            <person name="Detter J.C."/>
            <person name="Bruce D."/>
            <person name="Goodwin L."/>
            <person name="Pati A."/>
            <person name="Ivanova N."/>
            <person name="Mavromatis K."/>
            <person name="Ovchinnikova G."/>
            <person name="Chen A."/>
            <person name="Palaniappan K."/>
            <person name="Land M."/>
            <person name="Hauser L."/>
            <person name="Chang Y.J."/>
            <person name="Jeffries C.D."/>
            <person name="Chain P."/>
            <person name="Goker M."/>
            <person name="Bristow J."/>
            <person name="Eisen J.A."/>
            <person name="Markowitz V."/>
            <person name="Hugenholtz P."/>
            <person name="Kyrpides N.C."/>
            <person name="Klenk H.P."/>
            <person name="Han C."/>
        </authorList>
    </citation>
    <scope>NUCLEOTIDE SEQUENCE [LARGE SCALE GENOMIC DNA]</scope>
    <source>
        <strain evidence="13">ATCC 14870 / DSM 20603 / BCRC 15368 / CIP 55.134 / JCM 11481 / NBRC 15587 / NCTC 10816 / Prevot 55134</strain>
    </source>
</reference>
<protein>
    <submittedName>
        <fullName evidence="12">Cell divisionFtsK/SpoIIIE</fullName>
    </submittedName>
</protein>
<evidence type="ECO:0000313" key="12">
    <source>
        <dbReference type="EMBL" id="ACV10123.1"/>
    </source>
</evidence>
<evidence type="ECO:0000313" key="13">
    <source>
        <dbReference type="Proteomes" id="UP000000628"/>
    </source>
</evidence>
<keyword evidence="4" id="KW-0677">Repeat</keyword>
<keyword evidence="12" id="KW-0132">Cell division</keyword>
<dbReference type="InterPro" id="IPR023836">
    <property type="entry name" value="EccCa-like_Actinobacteria"/>
</dbReference>
<gene>
    <name evidence="12" type="ordered locus">Jden_2491</name>
</gene>
<dbReference type="STRING" id="471856.Jden_2491"/>
<dbReference type="RefSeq" id="WP_015772734.1">
    <property type="nucleotide sequence ID" value="NC_013174.1"/>
</dbReference>
<dbReference type="NCBIfam" id="TIGR03925">
    <property type="entry name" value="T7SS_EccC_b"/>
    <property type="match status" value="1"/>
</dbReference>
<organism evidence="12 13">
    <name type="scientific">Jonesia denitrificans (strain ATCC 14870 / DSM 20603 / BCRC 15368 / CIP 55.134 / JCM 11481 / NBRC 15587 / NCTC 10816 / Prevot 55134)</name>
    <name type="common">Listeria denitrificans</name>
    <dbReference type="NCBI Taxonomy" id="471856"/>
    <lineage>
        <taxon>Bacteria</taxon>
        <taxon>Bacillati</taxon>
        <taxon>Actinomycetota</taxon>
        <taxon>Actinomycetes</taxon>
        <taxon>Micrococcales</taxon>
        <taxon>Jonesiaceae</taxon>
        <taxon>Jonesia</taxon>
    </lineage>
</organism>
<dbReference type="InterPro" id="IPR023837">
    <property type="entry name" value="EccCb-like_Actinobacteria"/>
</dbReference>
<keyword evidence="13" id="KW-1185">Reference proteome</keyword>
<evidence type="ECO:0000256" key="3">
    <source>
        <dbReference type="ARBA" id="ARBA00022692"/>
    </source>
</evidence>
<keyword evidence="6 9" id="KW-0067">ATP-binding</keyword>
<dbReference type="NCBIfam" id="TIGR03924">
    <property type="entry name" value="T7SS_EccC_a"/>
    <property type="match status" value="1"/>
</dbReference>
<dbReference type="Proteomes" id="UP000000628">
    <property type="component" value="Chromosome"/>
</dbReference>
<evidence type="ECO:0000256" key="1">
    <source>
        <dbReference type="ARBA" id="ARBA00004651"/>
    </source>
</evidence>
<evidence type="ECO:0000259" key="11">
    <source>
        <dbReference type="PROSITE" id="PS50901"/>
    </source>
</evidence>
<dbReference type="SUPFAM" id="SSF52540">
    <property type="entry name" value="P-loop containing nucleoside triphosphate hydrolases"/>
    <property type="match status" value="3"/>
</dbReference>
<dbReference type="InterPro" id="IPR002543">
    <property type="entry name" value="FtsK_dom"/>
</dbReference>
<evidence type="ECO:0000256" key="10">
    <source>
        <dbReference type="SAM" id="Phobius"/>
    </source>
</evidence>
<keyword evidence="8 10" id="KW-0472">Membrane</keyword>
<proteinExistence type="predicted"/>
<dbReference type="PANTHER" id="PTHR22683:SF1">
    <property type="entry name" value="TYPE VII SECRETION SYSTEM PROTEIN ESSC"/>
    <property type="match status" value="1"/>
</dbReference>
<dbReference type="eggNOG" id="COG1674">
    <property type="taxonomic scope" value="Bacteria"/>
</dbReference>
<feature type="binding site" evidence="9">
    <location>
        <begin position="1118"/>
        <end position="1125"/>
    </location>
    <ligand>
        <name>ATP</name>
        <dbReference type="ChEBI" id="CHEBI:30616"/>
    </ligand>
</feature>
<dbReference type="PROSITE" id="PS50901">
    <property type="entry name" value="FTSK"/>
    <property type="match status" value="3"/>
</dbReference>
<dbReference type="SMART" id="SM00382">
    <property type="entry name" value="AAA"/>
    <property type="match status" value="3"/>
</dbReference>
<feature type="domain" description="FtsK" evidence="11">
    <location>
        <begin position="815"/>
        <end position="1006"/>
    </location>
</feature>
<feature type="transmembrane region" description="Helical" evidence="10">
    <location>
        <begin position="64"/>
        <end position="83"/>
    </location>
</feature>